<evidence type="ECO:0000313" key="6">
    <source>
        <dbReference type="Proteomes" id="UP000232230"/>
    </source>
</evidence>
<name>A0A2K8NYE0_9MOLU</name>
<dbReference type="SUPFAM" id="SSF46785">
    <property type="entry name" value="Winged helix' DNA-binding domain"/>
    <property type="match status" value="2"/>
</dbReference>
<keyword evidence="2" id="KW-0132">Cell division</keyword>
<sequence>MNKEKLMAIIEGILFIYGDEGISLMELETVLDHCKPSEIKSGILDLEAKYKNDDSSSLAIQKFGINKYRMQTKNDLHEWFAKLEVVQSQSKLSNSSIEVLSIIAYKGPITKTRIDDIRQSDSSYQLYKLKDKKLIRSIGKDEENNRANLYSITENFFKLFNIVGGKESLPKISDEEIAEEVEKNRNSNEVNGKDIFGENVFFGEE</sequence>
<dbReference type="AlphaFoldDB" id="A0A2K8NYE0"/>
<evidence type="ECO:0000256" key="2">
    <source>
        <dbReference type="ARBA" id="ARBA00022618"/>
    </source>
</evidence>
<dbReference type="KEGG" id="esx:ESOMN_v1c04700"/>
<dbReference type="GO" id="GO:0051301">
    <property type="term" value="P:cell division"/>
    <property type="evidence" value="ECO:0007669"/>
    <property type="project" value="UniProtKB-KW"/>
</dbReference>
<dbReference type="Gene3D" id="1.10.10.10">
    <property type="entry name" value="Winged helix-like DNA-binding domain superfamily/Winged helix DNA-binding domain"/>
    <property type="match status" value="2"/>
</dbReference>
<protein>
    <submittedName>
        <fullName evidence="5">Chromosome condensation and segregation factor B</fullName>
    </submittedName>
</protein>
<dbReference type="PIRSF" id="PIRSF019345">
    <property type="entry name" value="ScpB"/>
    <property type="match status" value="1"/>
</dbReference>
<dbReference type="Pfam" id="PF04079">
    <property type="entry name" value="SMC_ScpB"/>
    <property type="match status" value="1"/>
</dbReference>
<dbReference type="InterPro" id="IPR005234">
    <property type="entry name" value="ScpB_csome_segregation"/>
</dbReference>
<dbReference type="InterPro" id="IPR036388">
    <property type="entry name" value="WH-like_DNA-bd_sf"/>
</dbReference>
<dbReference type="Proteomes" id="UP000232230">
    <property type="component" value="Chromosome"/>
</dbReference>
<keyword evidence="6" id="KW-1185">Reference proteome</keyword>
<dbReference type="GO" id="GO:0051304">
    <property type="term" value="P:chromosome separation"/>
    <property type="evidence" value="ECO:0007669"/>
    <property type="project" value="InterPro"/>
</dbReference>
<evidence type="ECO:0000313" key="5">
    <source>
        <dbReference type="EMBL" id="ATZ18852.1"/>
    </source>
</evidence>
<keyword evidence="3" id="KW-0159">Chromosome partition</keyword>
<evidence type="ECO:0000256" key="3">
    <source>
        <dbReference type="ARBA" id="ARBA00022829"/>
    </source>
</evidence>
<reference evidence="5 6" key="1">
    <citation type="submission" date="2017-11" db="EMBL/GenBank/DDBJ databases">
        <title>Genome sequence of Entomoplasma somnilux PYAN-1 (ATCC 49194).</title>
        <authorList>
            <person name="Lo W.-S."/>
            <person name="Gasparich G.E."/>
            <person name="Kuo C.-H."/>
        </authorList>
    </citation>
    <scope>NUCLEOTIDE SEQUENCE [LARGE SCALE GENOMIC DNA]</scope>
    <source>
        <strain evidence="5 6">PYAN-1</strain>
    </source>
</reference>
<keyword evidence="4" id="KW-0131">Cell cycle</keyword>
<dbReference type="NCBIfam" id="TIGR00281">
    <property type="entry name" value="SMC-Scp complex subunit ScpB"/>
    <property type="match status" value="1"/>
</dbReference>
<dbReference type="RefSeq" id="WP_024863373.1">
    <property type="nucleotide sequence ID" value="NZ_CP024965.1"/>
</dbReference>
<keyword evidence="1" id="KW-0963">Cytoplasm</keyword>
<dbReference type="InterPro" id="IPR036390">
    <property type="entry name" value="WH_DNA-bd_sf"/>
</dbReference>
<gene>
    <name evidence="5" type="primary">scpB</name>
    <name evidence="5" type="ORF">ESOMN_v1c04700</name>
</gene>
<evidence type="ECO:0000256" key="1">
    <source>
        <dbReference type="ARBA" id="ARBA00022490"/>
    </source>
</evidence>
<accession>A0A2K8NYE0</accession>
<proteinExistence type="predicted"/>
<dbReference type="EMBL" id="CP024965">
    <property type="protein sequence ID" value="ATZ18852.1"/>
    <property type="molecule type" value="Genomic_DNA"/>
</dbReference>
<dbReference type="PANTHER" id="PTHR34298">
    <property type="entry name" value="SEGREGATION AND CONDENSATION PROTEIN B"/>
    <property type="match status" value="1"/>
</dbReference>
<dbReference type="PANTHER" id="PTHR34298:SF2">
    <property type="entry name" value="SEGREGATION AND CONDENSATION PROTEIN B"/>
    <property type="match status" value="1"/>
</dbReference>
<organism evidence="5 6">
    <name type="scientific">Williamsoniiplasma somnilux</name>
    <dbReference type="NCBI Taxonomy" id="215578"/>
    <lineage>
        <taxon>Bacteria</taxon>
        <taxon>Bacillati</taxon>
        <taxon>Mycoplasmatota</taxon>
        <taxon>Mollicutes</taxon>
        <taxon>Entomoplasmatales</taxon>
        <taxon>Williamsoniiplasma</taxon>
    </lineage>
</organism>
<evidence type="ECO:0000256" key="4">
    <source>
        <dbReference type="ARBA" id="ARBA00023306"/>
    </source>
</evidence>